<name>A0A9D2Q1X2_9MICO</name>
<feature type="non-terminal residue" evidence="7">
    <location>
        <position position="1"/>
    </location>
</feature>
<evidence type="ECO:0000256" key="1">
    <source>
        <dbReference type="ARBA" id="ARBA00022741"/>
    </source>
</evidence>
<dbReference type="InterPro" id="IPR029000">
    <property type="entry name" value="Cyclophilin-like_dom_sf"/>
</dbReference>
<dbReference type="InterPro" id="IPR003833">
    <property type="entry name" value="CT_C_D"/>
</dbReference>
<dbReference type="Proteomes" id="UP000823854">
    <property type="component" value="Unassembled WGS sequence"/>
</dbReference>
<keyword evidence="3" id="KW-0067">ATP-binding</keyword>
<evidence type="ECO:0000313" key="8">
    <source>
        <dbReference type="Proteomes" id="UP000823854"/>
    </source>
</evidence>
<dbReference type="PANTHER" id="PTHR43309">
    <property type="entry name" value="5-OXOPROLINASE SUBUNIT C"/>
    <property type="match status" value="1"/>
</dbReference>
<evidence type="ECO:0000259" key="6">
    <source>
        <dbReference type="SMART" id="SM00797"/>
    </source>
</evidence>
<dbReference type="Pfam" id="PF02682">
    <property type="entry name" value="CT_C_D"/>
    <property type="match status" value="1"/>
</dbReference>
<evidence type="ECO:0000256" key="3">
    <source>
        <dbReference type="ARBA" id="ARBA00022840"/>
    </source>
</evidence>
<protein>
    <submittedName>
        <fullName evidence="7">Urea amidolyase family protein</fullName>
    </submittedName>
</protein>
<feature type="region of interest" description="Disordered" evidence="4">
    <location>
        <begin position="334"/>
        <end position="356"/>
    </location>
</feature>
<feature type="region of interest" description="Disordered" evidence="4">
    <location>
        <begin position="529"/>
        <end position="552"/>
    </location>
</feature>
<dbReference type="GO" id="GO:0016787">
    <property type="term" value="F:hydrolase activity"/>
    <property type="evidence" value="ECO:0007669"/>
    <property type="project" value="UniProtKB-KW"/>
</dbReference>
<evidence type="ECO:0000256" key="2">
    <source>
        <dbReference type="ARBA" id="ARBA00022801"/>
    </source>
</evidence>
<dbReference type="Gene3D" id="2.40.100.10">
    <property type="entry name" value="Cyclophilin-like"/>
    <property type="match status" value="2"/>
</dbReference>
<accession>A0A9D2Q1X2</accession>
<reference evidence="7" key="1">
    <citation type="journal article" date="2021" name="PeerJ">
        <title>Extensive microbial diversity within the chicken gut microbiome revealed by metagenomics and culture.</title>
        <authorList>
            <person name="Gilroy R."/>
            <person name="Ravi A."/>
            <person name="Getino M."/>
            <person name="Pursley I."/>
            <person name="Horton D.L."/>
            <person name="Alikhan N.F."/>
            <person name="Baker D."/>
            <person name="Gharbi K."/>
            <person name="Hall N."/>
            <person name="Watson M."/>
            <person name="Adriaenssens E.M."/>
            <person name="Foster-Nyarko E."/>
            <person name="Jarju S."/>
            <person name="Secka A."/>
            <person name="Antonio M."/>
            <person name="Oren A."/>
            <person name="Chaudhuri R.R."/>
            <person name="La Ragione R."/>
            <person name="Hildebrand F."/>
            <person name="Pallen M.J."/>
        </authorList>
    </citation>
    <scope>NUCLEOTIDE SEQUENCE</scope>
    <source>
        <strain evidence="7">CHK130-7132</strain>
    </source>
</reference>
<dbReference type="Pfam" id="PF02626">
    <property type="entry name" value="CT_A_B"/>
    <property type="match status" value="2"/>
</dbReference>
<sequence length="552" mass="56126">LEALLAQLPPAAAEDAAPAETSVGIVYDGEDLDEVAGLLGMSAEALIRAHSGTTWTAAFGGFAPGFTYLLAEDPLGSPEAQGGADPVGPPWEVPRRAEPRTAVPAGAVGLASRYCGIYPRPSPGGWQLIGRSDAPLFDAHREPPALLTSGTRVRFAPQRASSRPSATTAALARAAREAAAVPARLGQRRGRPGAESVRPVLEILSPGPLALLEDAGRPGRGAIGVSSSGAFDRGAMQRANRAVGNPGGAAVLEALVGPVLLRAAAPTVLAVSGARAPVRIGRRDEEVGDVALPAEASREHALALDPGDRIEVGPAEDGLRLVLAVRGGITRLTRASSASEHDGEPVPGADPAPDRRRQVDIEVLGSRSRDTLSGLGPEPLQAGDVLCVGREQGLDAVPVVAPAAADGPGSPPADAALRIPVLVGPREALLGAEAVAALLGTEWTVRQDSDRVGVRLEGPALPVPEGAGSVPSEPMLPGAVQVPPSGLPVVFGPDHPTTGGYPVIAVVTRRGLDRLAQTGAGTRLRFVDAADATGREGDGDADGTRWSPPAGR</sequence>
<comment type="caution">
    <text evidence="7">The sequence shown here is derived from an EMBL/GenBank/DDBJ whole genome shotgun (WGS) entry which is preliminary data.</text>
</comment>
<dbReference type="SUPFAM" id="SSF50891">
    <property type="entry name" value="Cyclophilin-like"/>
    <property type="match status" value="2"/>
</dbReference>
<dbReference type="PANTHER" id="PTHR43309:SF3">
    <property type="entry name" value="5-OXOPROLINASE SUBUNIT C"/>
    <property type="match status" value="1"/>
</dbReference>
<feature type="domain" description="Carboxyltransferase" evidence="5">
    <location>
        <begin position="1"/>
        <end position="147"/>
    </location>
</feature>
<gene>
    <name evidence="7" type="ORF">H9932_10165</name>
</gene>
<feature type="compositionally biased region" description="Basic and acidic residues" evidence="4">
    <location>
        <begin position="529"/>
        <end position="538"/>
    </location>
</feature>
<dbReference type="AlphaFoldDB" id="A0A9D2Q1X2"/>
<dbReference type="EMBL" id="DWWC01000209">
    <property type="protein sequence ID" value="HJC70025.1"/>
    <property type="molecule type" value="Genomic_DNA"/>
</dbReference>
<evidence type="ECO:0000313" key="7">
    <source>
        <dbReference type="EMBL" id="HJC70025.1"/>
    </source>
</evidence>
<keyword evidence="1" id="KW-0547">Nucleotide-binding</keyword>
<dbReference type="SMART" id="SM00796">
    <property type="entry name" value="AHS1"/>
    <property type="match status" value="1"/>
</dbReference>
<feature type="domain" description="Carboxyltransferase" evidence="6">
    <location>
        <begin position="222"/>
        <end position="542"/>
    </location>
</feature>
<proteinExistence type="predicted"/>
<keyword evidence="2" id="KW-0378">Hydrolase</keyword>
<dbReference type="GO" id="GO:0005524">
    <property type="term" value="F:ATP binding"/>
    <property type="evidence" value="ECO:0007669"/>
    <property type="project" value="UniProtKB-KW"/>
</dbReference>
<dbReference type="InterPro" id="IPR052708">
    <property type="entry name" value="PxpC"/>
</dbReference>
<evidence type="ECO:0000259" key="5">
    <source>
        <dbReference type="SMART" id="SM00796"/>
    </source>
</evidence>
<dbReference type="SMART" id="SM00797">
    <property type="entry name" value="AHS2"/>
    <property type="match status" value="1"/>
</dbReference>
<organism evidence="7 8">
    <name type="scientific">Candidatus Brachybacterium intestinipullorum</name>
    <dbReference type="NCBI Taxonomy" id="2838512"/>
    <lineage>
        <taxon>Bacteria</taxon>
        <taxon>Bacillati</taxon>
        <taxon>Actinomycetota</taxon>
        <taxon>Actinomycetes</taxon>
        <taxon>Micrococcales</taxon>
        <taxon>Dermabacteraceae</taxon>
        <taxon>Brachybacterium</taxon>
    </lineage>
</organism>
<dbReference type="InterPro" id="IPR003778">
    <property type="entry name" value="CT_A_B"/>
</dbReference>
<evidence type="ECO:0000256" key="4">
    <source>
        <dbReference type="SAM" id="MobiDB-lite"/>
    </source>
</evidence>
<reference evidence="7" key="2">
    <citation type="submission" date="2021-04" db="EMBL/GenBank/DDBJ databases">
        <authorList>
            <person name="Gilroy R."/>
        </authorList>
    </citation>
    <scope>NUCLEOTIDE SEQUENCE</scope>
    <source>
        <strain evidence="7">CHK130-7132</strain>
    </source>
</reference>